<reference evidence="3 4" key="1">
    <citation type="submission" date="2015-03" db="EMBL/GenBank/DDBJ databases">
        <title>Genome assembly of Sandaracinus amylolyticus DSM 53668.</title>
        <authorList>
            <person name="Sharma G."/>
            <person name="Subramanian S."/>
        </authorList>
    </citation>
    <scope>NUCLEOTIDE SEQUENCE [LARGE SCALE GENOMIC DNA]</scope>
    <source>
        <strain evidence="3 4">DSM 53668</strain>
    </source>
</reference>
<dbReference type="InterPro" id="IPR002123">
    <property type="entry name" value="Plipid/glycerol_acylTrfase"/>
</dbReference>
<feature type="compositionally biased region" description="Low complexity" evidence="1">
    <location>
        <begin position="256"/>
        <end position="265"/>
    </location>
</feature>
<feature type="compositionally biased region" description="Low complexity" evidence="1">
    <location>
        <begin position="57"/>
        <end position="79"/>
    </location>
</feature>
<accession>A0A0F6YHN6</accession>
<keyword evidence="3" id="KW-0012">Acyltransferase</keyword>
<dbReference type="KEGG" id="samy:DB32_003150"/>
<protein>
    <submittedName>
        <fullName evidence="3">Acyltransferase</fullName>
    </submittedName>
</protein>
<feature type="compositionally biased region" description="Basic residues" evidence="1">
    <location>
        <begin position="20"/>
        <end position="31"/>
    </location>
</feature>
<dbReference type="PANTHER" id="PTHR22753">
    <property type="entry name" value="TRANSMEMBRANE PROTEIN 68"/>
    <property type="match status" value="1"/>
</dbReference>
<dbReference type="Proteomes" id="UP000034883">
    <property type="component" value="Chromosome"/>
</dbReference>
<name>A0A0F6YHN6_9BACT</name>
<dbReference type="CDD" id="cd07987">
    <property type="entry name" value="LPLAT_MGAT-like"/>
    <property type="match status" value="1"/>
</dbReference>
<dbReference type="GO" id="GO:0016020">
    <property type="term" value="C:membrane"/>
    <property type="evidence" value="ECO:0007669"/>
    <property type="project" value="TreeGrafter"/>
</dbReference>
<dbReference type="Pfam" id="PF01553">
    <property type="entry name" value="Acyltransferase"/>
    <property type="match status" value="1"/>
</dbReference>
<dbReference type="GO" id="GO:0016746">
    <property type="term" value="F:acyltransferase activity"/>
    <property type="evidence" value="ECO:0007669"/>
    <property type="project" value="UniProtKB-KW"/>
</dbReference>
<evidence type="ECO:0000313" key="3">
    <source>
        <dbReference type="EMBL" id="AKF06001.1"/>
    </source>
</evidence>
<feature type="compositionally biased region" description="Basic and acidic residues" evidence="1">
    <location>
        <begin position="140"/>
        <end position="158"/>
    </location>
</feature>
<dbReference type="SMART" id="SM00563">
    <property type="entry name" value="PlsC"/>
    <property type="match status" value="1"/>
</dbReference>
<organism evidence="3 4">
    <name type="scientific">Sandaracinus amylolyticus</name>
    <dbReference type="NCBI Taxonomy" id="927083"/>
    <lineage>
        <taxon>Bacteria</taxon>
        <taxon>Pseudomonadati</taxon>
        <taxon>Myxococcota</taxon>
        <taxon>Polyangia</taxon>
        <taxon>Polyangiales</taxon>
        <taxon>Sandaracinaceae</taxon>
        <taxon>Sandaracinus</taxon>
    </lineage>
</organism>
<keyword evidence="3" id="KW-0808">Transferase</keyword>
<dbReference type="STRING" id="927083.DB32_003150"/>
<proteinExistence type="predicted"/>
<dbReference type="EMBL" id="CP011125">
    <property type="protein sequence ID" value="AKF06001.1"/>
    <property type="molecule type" value="Genomic_DNA"/>
</dbReference>
<evidence type="ECO:0000313" key="4">
    <source>
        <dbReference type="Proteomes" id="UP000034883"/>
    </source>
</evidence>
<evidence type="ECO:0000256" key="1">
    <source>
        <dbReference type="SAM" id="MobiDB-lite"/>
    </source>
</evidence>
<feature type="compositionally biased region" description="Pro residues" evidence="1">
    <location>
        <begin position="295"/>
        <end position="305"/>
    </location>
</feature>
<dbReference type="AlphaFoldDB" id="A0A0F6YHN6"/>
<dbReference type="SUPFAM" id="SSF69593">
    <property type="entry name" value="Glycerol-3-phosphate (1)-acyltransferase"/>
    <property type="match status" value="1"/>
</dbReference>
<evidence type="ECO:0000259" key="2">
    <source>
        <dbReference type="SMART" id="SM00563"/>
    </source>
</evidence>
<keyword evidence="4" id="KW-1185">Reference proteome</keyword>
<sequence>MSDDDELERPRRPFVAPKQQKARGKTKKPSKAKPEVRRASQEAKPAVRRTISPESKAAPSARRASSRPASSRPASSRPAISGPVESAPEKRRVSTRPAADAPEKRRASARPASSEGDAGRATTSAPDARRTSSRSAASEPPRRKSTRPERPAPERESTADVSKPRRASARPARIDDRVIAPKPAPPVPEPANEAPTPTERVARPSVRRSTLPLPPAIPNADTRAPRSTPQPAPPVRLEPSSPGTLAAPRPERVRPAARATLPLRASQPPLAGAEEEAATVESIPATPDAAIASPDPSPLPQPEPNPDPDRDSVEDDLYAIEQTLDRFLDDAASTDDRAARRRAVEAFAQVAAHLGGTTDTPDAPGLARELLRPGYYVRQWGRLGLRDRSDDIDELGLDRTYETRFLPLFDRIYRSWFRVLARGLDHVPESGRCLVVANHGGALPWDGLMLRTAMRLDHPSRRELRWLAEDFVAHAPFLGAFVNRVGAVRACPENAERMLARDMLVAVFPEGEKGLGKPFGKRYELQRFGRGGYVKLALRTRTPIVPTAIVGSEEAHPLLFRTGALARLVGLPFLPITPTFPWLGPVGLVPLPSRWVILCGEPIHLDDADPDDPIAVAHLNDRVRGAVQDLVRRALDLRERPF</sequence>
<dbReference type="RefSeq" id="WP_053233216.1">
    <property type="nucleotide sequence ID" value="NZ_CP011125.1"/>
</dbReference>
<feature type="compositionally biased region" description="Low complexity" evidence="1">
    <location>
        <begin position="190"/>
        <end position="199"/>
    </location>
</feature>
<feature type="compositionally biased region" description="Low complexity" evidence="1">
    <location>
        <begin position="282"/>
        <end position="294"/>
    </location>
</feature>
<feature type="compositionally biased region" description="Basic and acidic residues" evidence="1">
    <location>
        <begin position="32"/>
        <end position="41"/>
    </location>
</feature>
<feature type="domain" description="Phospholipid/glycerol acyltransferase" evidence="2">
    <location>
        <begin position="433"/>
        <end position="552"/>
    </location>
</feature>
<gene>
    <name evidence="3" type="ORF">DB32_003150</name>
</gene>
<feature type="region of interest" description="Disordered" evidence="1">
    <location>
        <begin position="1"/>
        <end position="313"/>
    </location>
</feature>
<dbReference type="PANTHER" id="PTHR22753:SF14">
    <property type="entry name" value="MONOACYLGLYCEROL_DIACYLGLYCEROL O-ACYLTRANSFERASE"/>
    <property type="match status" value="1"/>
</dbReference>